<keyword evidence="9" id="KW-1185">Reference proteome</keyword>
<evidence type="ECO:0000256" key="5">
    <source>
        <dbReference type="PROSITE-ProRule" id="PRU00169"/>
    </source>
</evidence>
<evidence type="ECO:0000256" key="3">
    <source>
        <dbReference type="ARBA" id="ARBA00023015"/>
    </source>
</evidence>
<protein>
    <submittedName>
        <fullName evidence="8">Sigma-54 dependent transcriptional regulator</fullName>
    </submittedName>
</protein>
<keyword evidence="4" id="KW-0804">Transcription</keyword>
<gene>
    <name evidence="8" type="ORF">L0668_07320</name>
</gene>
<accession>A0ABS9D650</accession>
<dbReference type="Gene3D" id="1.10.10.60">
    <property type="entry name" value="Homeodomain-like"/>
    <property type="match status" value="1"/>
</dbReference>
<dbReference type="PROSITE" id="PS50110">
    <property type="entry name" value="RESPONSE_REGULATORY"/>
    <property type="match status" value="1"/>
</dbReference>
<feature type="modified residue" description="4-aspartylphosphate" evidence="5">
    <location>
        <position position="55"/>
    </location>
</feature>
<dbReference type="Pfam" id="PF25601">
    <property type="entry name" value="AAA_lid_14"/>
    <property type="match status" value="1"/>
</dbReference>
<dbReference type="InterPro" id="IPR002197">
    <property type="entry name" value="HTH_Fis"/>
</dbReference>
<dbReference type="SUPFAM" id="SSF46689">
    <property type="entry name" value="Homeodomain-like"/>
    <property type="match status" value="1"/>
</dbReference>
<dbReference type="Gene3D" id="1.10.8.60">
    <property type="match status" value="1"/>
</dbReference>
<feature type="domain" description="Response regulatory" evidence="7">
    <location>
        <begin position="6"/>
        <end position="125"/>
    </location>
</feature>
<dbReference type="SMART" id="SM00448">
    <property type="entry name" value="REC"/>
    <property type="match status" value="1"/>
</dbReference>
<dbReference type="PANTHER" id="PTHR32071">
    <property type="entry name" value="TRANSCRIPTIONAL REGULATORY PROTEIN"/>
    <property type="match status" value="1"/>
</dbReference>
<evidence type="ECO:0000256" key="2">
    <source>
        <dbReference type="ARBA" id="ARBA00022840"/>
    </source>
</evidence>
<evidence type="ECO:0000313" key="8">
    <source>
        <dbReference type="EMBL" id="MCF2947910.1"/>
    </source>
</evidence>
<dbReference type="CDD" id="cd00009">
    <property type="entry name" value="AAA"/>
    <property type="match status" value="1"/>
</dbReference>
<dbReference type="Pfam" id="PF02954">
    <property type="entry name" value="HTH_8"/>
    <property type="match status" value="1"/>
</dbReference>
<evidence type="ECO:0000256" key="1">
    <source>
        <dbReference type="ARBA" id="ARBA00022741"/>
    </source>
</evidence>
<dbReference type="PROSITE" id="PS00676">
    <property type="entry name" value="SIGMA54_INTERACT_2"/>
    <property type="match status" value="1"/>
</dbReference>
<evidence type="ECO:0000313" key="9">
    <source>
        <dbReference type="Proteomes" id="UP001521137"/>
    </source>
</evidence>
<dbReference type="InterPro" id="IPR009057">
    <property type="entry name" value="Homeodomain-like_sf"/>
</dbReference>
<dbReference type="SMART" id="SM00382">
    <property type="entry name" value="AAA"/>
    <property type="match status" value="1"/>
</dbReference>
<proteinExistence type="predicted"/>
<dbReference type="InterPro" id="IPR003593">
    <property type="entry name" value="AAA+_ATPase"/>
</dbReference>
<dbReference type="InterPro" id="IPR001789">
    <property type="entry name" value="Sig_transdc_resp-reg_receiver"/>
</dbReference>
<comment type="caution">
    <text evidence="8">The sequence shown here is derived from an EMBL/GenBank/DDBJ whole genome shotgun (WGS) entry which is preliminary data.</text>
</comment>
<keyword evidence="5" id="KW-0597">Phosphoprotein</keyword>
<evidence type="ECO:0000259" key="6">
    <source>
        <dbReference type="PROSITE" id="PS50045"/>
    </source>
</evidence>
<dbReference type="Pfam" id="PF00158">
    <property type="entry name" value="Sigma54_activat"/>
    <property type="match status" value="1"/>
</dbReference>
<dbReference type="SUPFAM" id="SSF52540">
    <property type="entry name" value="P-loop containing nucleoside triphosphate hydrolases"/>
    <property type="match status" value="1"/>
</dbReference>
<dbReference type="EMBL" id="JAKGAS010000003">
    <property type="protein sequence ID" value="MCF2947910.1"/>
    <property type="molecule type" value="Genomic_DNA"/>
</dbReference>
<dbReference type="Proteomes" id="UP001521137">
    <property type="component" value="Unassembled WGS sequence"/>
</dbReference>
<keyword evidence="1" id="KW-0547">Nucleotide-binding</keyword>
<organism evidence="8 9">
    <name type="scientific">Paraglaciecola algarum</name>
    <dbReference type="NCBI Taxonomy" id="3050085"/>
    <lineage>
        <taxon>Bacteria</taxon>
        <taxon>Pseudomonadati</taxon>
        <taxon>Pseudomonadota</taxon>
        <taxon>Gammaproteobacteria</taxon>
        <taxon>Alteromonadales</taxon>
        <taxon>Alteromonadaceae</taxon>
        <taxon>Paraglaciecola</taxon>
    </lineage>
</organism>
<sequence length="467" mass="52020">MTSTGHVLVVDDDYDILTAAKLLLKQHFSQVTICNNPHSIPDLLLKNQFDAVMLDMNFSPGESSGSQGYNWLKKILEISPQMVVVMITAHGGIDVAVEAMKLGATDFVTKPWQNEKLVATLTTAVMLGQSRNEAQTLRDTNLLLVKDTSQTNQHVLLGTSGPMQQVYELVEKCAPTDANVLILGENGTGKELVARELHKQSLRADKVFMSVDLGAMSETLFESELFGHKKGAFTGAQQERIGRFQAANGGTLFLDEIGNLPLHLQTKLLTVLEQRTVTPLGSNKPIDIDVRIISATNIHKTTLSQEQEFRQDLLFRLNTVEITLPPLRHRIDDIPLIARHYVSLYAKKYKKPITDIESSALSLLQDYPWPGNVRALRHAIERAVVLTSHNQLISTDFQLDNQVLANKDTVNQVQTTAPVEIELNLDKVEKNTVETALKQHKYNISHAAKALGLTRATLYRRMEKHGL</sequence>
<dbReference type="InterPro" id="IPR058031">
    <property type="entry name" value="AAA_lid_NorR"/>
</dbReference>
<dbReference type="PROSITE" id="PS50045">
    <property type="entry name" value="SIGMA54_INTERACT_4"/>
    <property type="match status" value="1"/>
</dbReference>
<keyword evidence="2" id="KW-0067">ATP-binding</keyword>
<dbReference type="PRINTS" id="PR01590">
    <property type="entry name" value="HTHFIS"/>
</dbReference>
<dbReference type="Gene3D" id="3.40.50.300">
    <property type="entry name" value="P-loop containing nucleotide triphosphate hydrolases"/>
    <property type="match status" value="1"/>
</dbReference>
<evidence type="ECO:0000256" key="4">
    <source>
        <dbReference type="ARBA" id="ARBA00023163"/>
    </source>
</evidence>
<reference evidence="8 9" key="1">
    <citation type="submission" date="2022-01" db="EMBL/GenBank/DDBJ databases">
        <title>Paraglaciecola sp. G1-23.</title>
        <authorList>
            <person name="Jin M.S."/>
            <person name="Han D.M."/>
            <person name="Kim H.M."/>
            <person name="Jeon C.O."/>
        </authorList>
    </citation>
    <scope>NUCLEOTIDE SEQUENCE [LARGE SCALE GENOMIC DNA]</scope>
    <source>
        <strain evidence="8 9">G1-23</strain>
    </source>
</reference>
<dbReference type="InterPro" id="IPR025943">
    <property type="entry name" value="Sigma_54_int_dom_ATP-bd_2"/>
</dbReference>
<evidence type="ECO:0000259" key="7">
    <source>
        <dbReference type="PROSITE" id="PS50110"/>
    </source>
</evidence>
<dbReference type="InterPro" id="IPR027417">
    <property type="entry name" value="P-loop_NTPase"/>
</dbReference>
<name>A0ABS9D650_9ALTE</name>
<dbReference type="Gene3D" id="3.40.50.2300">
    <property type="match status" value="1"/>
</dbReference>
<dbReference type="RefSeq" id="WP_235311439.1">
    <property type="nucleotide sequence ID" value="NZ_JAKGAS010000003.1"/>
</dbReference>
<dbReference type="Pfam" id="PF00072">
    <property type="entry name" value="Response_reg"/>
    <property type="match status" value="1"/>
</dbReference>
<dbReference type="SUPFAM" id="SSF52172">
    <property type="entry name" value="CheY-like"/>
    <property type="match status" value="1"/>
</dbReference>
<feature type="domain" description="Sigma-54 factor interaction" evidence="6">
    <location>
        <begin position="156"/>
        <end position="385"/>
    </location>
</feature>
<keyword evidence="3" id="KW-0805">Transcription regulation</keyword>
<dbReference type="InterPro" id="IPR002078">
    <property type="entry name" value="Sigma_54_int"/>
</dbReference>
<dbReference type="InterPro" id="IPR011006">
    <property type="entry name" value="CheY-like_superfamily"/>
</dbReference>
<dbReference type="PANTHER" id="PTHR32071:SF113">
    <property type="entry name" value="ALGINATE BIOSYNTHESIS TRANSCRIPTIONAL REGULATORY PROTEIN ALGB"/>
    <property type="match status" value="1"/>
</dbReference>
<dbReference type="CDD" id="cd00156">
    <property type="entry name" value="REC"/>
    <property type="match status" value="1"/>
</dbReference>